<accession>A0ABD0PJY5</accession>
<name>A0ABD0PJY5_CIRMR</name>
<evidence type="ECO:0000313" key="2">
    <source>
        <dbReference type="EMBL" id="KAL0173706.1"/>
    </source>
</evidence>
<reference evidence="2 3" key="1">
    <citation type="submission" date="2024-05" db="EMBL/GenBank/DDBJ databases">
        <title>Genome sequencing and assembly of Indian major carp, Cirrhinus mrigala (Hamilton, 1822).</title>
        <authorList>
            <person name="Mohindra V."/>
            <person name="Chowdhury L.M."/>
            <person name="Lal K."/>
            <person name="Jena J.K."/>
        </authorList>
    </citation>
    <scope>NUCLEOTIDE SEQUENCE [LARGE SCALE GENOMIC DNA]</scope>
    <source>
        <strain evidence="2">CM1030</strain>
        <tissue evidence="2">Blood</tissue>
    </source>
</reference>
<proteinExistence type="predicted"/>
<feature type="region of interest" description="Disordered" evidence="1">
    <location>
        <begin position="85"/>
        <end position="104"/>
    </location>
</feature>
<dbReference type="EMBL" id="JAMKFB020000015">
    <property type="protein sequence ID" value="KAL0173706.1"/>
    <property type="molecule type" value="Genomic_DNA"/>
</dbReference>
<organism evidence="2 3">
    <name type="scientific">Cirrhinus mrigala</name>
    <name type="common">Mrigala</name>
    <dbReference type="NCBI Taxonomy" id="683832"/>
    <lineage>
        <taxon>Eukaryota</taxon>
        <taxon>Metazoa</taxon>
        <taxon>Chordata</taxon>
        <taxon>Craniata</taxon>
        <taxon>Vertebrata</taxon>
        <taxon>Euteleostomi</taxon>
        <taxon>Actinopterygii</taxon>
        <taxon>Neopterygii</taxon>
        <taxon>Teleostei</taxon>
        <taxon>Ostariophysi</taxon>
        <taxon>Cypriniformes</taxon>
        <taxon>Cyprinidae</taxon>
        <taxon>Labeoninae</taxon>
        <taxon>Labeonini</taxon>
        <taxon>Cirrhinus</taxon>
    </lineage>
</organism>
<feature type="non-terminal residue" evidence="2">
    <location>
        <position position="1"/>
    </location>
</feature>
<evidence type="ECO:0000313" key="3">
    <source>
        <dbReference type="Proteomes" id="UP001529510"/>
    </source>
</evidence>
<dbReference type="AlphaFoldDB" id="A0ABD0PJY5"/>
<sequence>LEGADCPRLRSPRLSSRFCRGRAAAVIVGIAHRSMDGLGMDLPRSSALSLGRKPARSLSESLRRSGLRQLSKELTARTLAAHASLPEGSFRGGSPHELPRGSGPTFAEAELLLRPWGSEHGSGEWVRDKSALSLPFSLDLALSLGAFC</sequence>
<comment type="caution">
    <text evidence="2">The sequence shown here is derived from an EMBL/GenBank/DDBJ whole genome shotgun (WGS) entry which is preliminary data.</text>
</comment>
<evidence type="ECO:0000256" key="1">
    <source>
        <dbReference type="SAM" id="MobiDB-lite"/>
    </source>
</evidence>
<protein>
    <submittedName>
        <fullName evidence="2">Uncharacterized protein</fullName>
    </submittedName>
</protein>
<gene>
    <name evidence="2" type="ORF">M9458_029674</name>
</gene>
<keyword evidence="3" id="KW-1185">Reference proteome</keyword>
<feature type="non-terminal residue" evidence="2">
    <location>
        <position position="148"/>
    </location>
</feature>
<dbReference type="Proteomes" id="UP001529510">
    <property type="component" value="Unassembled WGS sequence"/>
</dbReference>